<dbReference type="Pfam" id="PF03168">
    <property type="entry name" value="LEA_2"/>
    <property type="match status" value="1"/>
</dbReference>
<accession>A0A9N7MTA5</accession>
<sequence length="205" mass="23220">MPPPPPPTPTVTRAAGRQHSPLLRLIFCTLLALIVFFGAVVLIIWLTVHPRKFKYSIEQGSISGFNLTRNDRLTADFQFFVRANNPNRRTSVYYDKIDATVSYDDQVLSTASLPPFHQPRRNVTQLDLHLKAAEAALYGAVARDLRMERAAREIGVDLRIRANIRLKIGVFKIHRKLNVLCGPAIVPFNSSKGFERVYCEVDFDD</sequence>
<evidence type="ECO:0000256" key="5">
    <source>
        <dbReference type="SAM" id="Phobius"/>
    </source>
</evidence>
<keyword evidence="3 5" id="KW-1133">Transmembrane helix</keyword>
<evidence type="ECO:0000256" key="4">
    <source>
        <dbReference type="ARBA" id="ARBA00023136"/>
    </source>
</evidence>
<feature type="transmembrane region" description="Helical" evidence="5">
    <location>
        <begin position="22"/>
        <end position="48"/>
    </location>
</feature>
<dbReference type="Gene3D" id="2.60.40.1820">
    <property type="match status" value="1"/>
</dbReference>
<keyword evidence="4 5" id="KW-0472">Membrane</keyword>
<dbReference type="InterPro" id="IPR004864">
    <property type="entry name" value="LEA_2"/>
</dbReference>
<evidence type="ECO:0000256" key="3">
    <source>
        <dbReference type="ARBA" id="ARBA00022989"/>
    </source>
</evidence>
<dbReference type="PANTHER" id="PTHR31234">
    <property type="entry name" value="LATE EMBRYOGENESIS ABUNDANT (LEA) HYDROXYPROLINE-RICH GLYCOPROTEIN FAMILY"/>
    <property type="match status" value="1"/>
</dbReference>
<dbReference type="GO" id="GO:0005886">
    <property type="term" value="C:plasma membrane"/>
    <property type="evidence" value="ECO:0007669"/>
    <property type="project" value="TreeGrafter"/>
</dbReference>
<organism evidence="7 8">
    <name type="scientific">Striga hermonthica</name>
    <name type="common">Purple witchweed</name>
    <name type="synonym">Buchnera hermonthica</name>
    <dbReference type="NCBI Taxonomy" id="68872"/>
    <lineage>
        <taxon>Eukaryota</taxon>
        <taxon>Viridiplantae</taxon>
        <taxon>Streptophyta</taxon>
        <taxon>Embryophyta</taxon>
        <taxon>Tracheophyta</taxon>
        <taxon>Spermatophyta</taxon>
        <taxon>Magnoliopsida</taxon>
        <taxon>eudicotyledons</taxon>
        <taxon>Gunneridae</taxon>
        <taxon>Pentapetalae</taxon>
        <taxon>asterids</taxon>
        <taxon>lamiids</taxon>
        <taxon>Lamiales</taxon>
        <taxon>Orobanchaceae</taxon>
        <taxon>Buchnereae</taxon>
        <taxon>Striga</taxon>
    </lineage>
</organism>
<keyword evidence="2 5" id="KW-0812">Transmembrane</keyword>
<feature type="domain" description="Late embryogenesis abundant protein LEA-2 subgroup" evidence="6">
    <location>
        <begin position="81"/>
        <end position="177"/>
    </location>
</feature>
<gene>
    <name evidence="7" type="ORF">SHERM_14090</name>
</gene>
<evidence type="ECO:0000256" key="1">
    <source>
        <dbReference type="ARBA" id="ARBA00004167"/>
    </source>
</evidence>
<dbReference type="OrthoDB" id="669838at2759"/>
<comment type="subcellular location">
    <subcellularLocation>
        <location evidence="1">Membrane</location>
        <topology evidence="1">Single-pass membrane protein</topology>
    </subcellularLocation>
</comment>
<reference evidence="7" key="1">
    <citation type="submission" date="2019-12" db="EMBL/GenBank/DDBJ databases">
        <authorList>
            <person name="Scholes J."/>
        </authorList>
    </citation>
    <scope>NUCLEOTIDE SEQUENCE</scope>
</reference>
<dbReference type="GO" id="GO:0098542">
    <property type="term" value="P:defense response to other organism"/>
    <property type="evidence" value="ECO:0007669"/>
    <property type="project" value="InterPro"/>
</dbReference>
<evidence type="ECO:0000313" key="7">
    <source>
        <dbReference type="EMBL" id="CAA0813531.1"/>
    </source>
</evidence>
<dbReference type="InterPro" id="IPR044839">
    <property type="entry name" value="NDR1-like"/>
</dbReference>
<dbReference type="SUPFAM" id="SSF117070">
    <property type="entry name" value="LEA14-like"/>
    <property type="match status" value="1"/>
</dbReference>
<dbReference type="AlphaFoldDB" id="A0A9N7MTA5"/>
<dbReference type="PANTHER" id="PTHR31234:SF39">
    <property type="entry name" value="HARPIN-INDUCED PROTEIN 1 CONTAINING PROTEIN, EXPRESSED"/>
    <property type="match status" value="1"/>
</dbReference>
<proteinExistence type="predicted"/>
<evidence type="ECO:0000256" key="2">
    <source>
        <dbReference type="ARBA" id="ARBA00022692"/>
    </source>
</evidence>
<protein>
    <submittedName>
        <fullName evidence="7">Late embryogenesis abundant (LEA) hydroxyproline-rich glycoprotein family</fullName>
    </submittedName>
</protein>
<comment type="caution">
    <text evidence="7">The sequence shown here is derived from an EMBL/GenBank/DDBJ whole genome shotgun (WGS) entry which is preliminary data.</text>
</comment>
<dbReference type="EMBL" id="CACSLK010011356">
    <property type="protein sequence ID" value="CAA0813531.1"/>
    <property type="molecule type" value="Genomic_DNA"/>
</dbReference>
<evidence type="ECO:0000313" key="8">
    <source>
        <dbReference type="Proteomes" id="UP001153555"/>
    </source>
</evidence>
<name>A0A9N7MTA5_STRHE</name>
<dbReference type="Proteomes" id="UP001153555">
    <property type="component" value="Unassembled WGS sequence"/>
</dbReference>
<evidence type="ECO:0000259" key="6">
    <source>
        <dbReference type="Pfam" id="PF03168"/>
    </source>
</evidence>
<keyword evidence="8" id="KW-1185">Reference proteome</keyword>